<reference evidence="6 7" key="1">
    <citation type="submission" date="2019-02" db="EMBL/GenBank/DDBJ databases">
        <title>Deep-cultivation of Planctomycetes and their phenomic and genomic characterization uncovers novel biology.</title>
        <authorList>
            <person name="Wiegand S."/>
            <person name="Jogler M."/>
            <person name="Boedeker C."/>
            <person name="Pinto D."/>
            <person name="Vollmers J."/>
            <person name="Rivas-Marin E."/>
            <person name="Kohn T."/>
            <person name="Peeters S.H."/>
            <person name="Heuer A."/>
            <person name="Rast P."/>
            <person name="Oberbeckmann S."/>
            <person name="Bunk B."/>
            <person name="Jeske O."/>
            <person name="Meyerdierks A."/>
            <person name="Storesund J.E."/>
            <person name="Kallscheuer N."/>
            <person name="Luecker S."/>
            <person name="Lage O.M."/>
            <person name="Pohl T."/>
            <person name="Merkel B.J."/>
            <person name="Hornburger P."/>
            <person name="Mueller R.-W."/>
            <person name="Bruemmer F."/>
            <person name="Labrenz M."/>
            <person name="Spormann A.M."/>
            <person name="Op den Camp H."/>
            <person name="Overmann J."/>
            <person name="Amann R."/>
            <person name="Jetten M.S.M."/>
            <person name="Mascher T."/>
            <person name="Medema M.H."/>
            <person name="Devos D.P."/>
            <person name="Kaster A.-K."/>
            <person name="Ovreas L."/>
            <person name="Rohde M."/>
            <person name="Galperin M.Y."/>
            <person name="Jogler C."/>
        </authorList>
    </citation>
    <scope>NUCLEOTIDE SEQUENCE [LARGE SCALE GENOMIC DNA]</scope>
    <source>
        <strain evidence="6 7">Mal48</strain>
    </source>
</reference>
<dbReference type="SMART" id="SM00028">
    <property type="entry name" value="TPR"/>
    <property type="match status" value="3"/>
</dbReference>
<dbReference type="PROSITE" id="PS50005">
    <property type="entry name" value="TPR"/>
    <property type="match status" value="2"/>
</dbReference>
<dbReference type="InterPro" id="IPR019734">
    <property type="entry name" value="TPR_rpt"/>
</dbReference>
<feature type="transmembrane region" description="Helical" evidence="5">
    <location>
        <begin position="39"/>
        <end position="58"/>
    </location>
</feature>
<evidence type="ECO:0000256" key="5">
    <source>
        <dbReference type="SAM" id="Phobius"/>
    </source>
</evidence>
<feature type="repeat" description="TPR" evidence="3">
    <location>
        <begin position="260"/>
        <end position="293"/>
    </location>
</feature>
<proteinExistence type="predicted"/>
<dbReference type="InterPro" id="IPR050498">
    <property type="entry name" value="Ycf3"/>
</dbReference>
<dbReference type="KEGG" id="tpol:Mal48_48630"/>
<keyword evidence="1" id="KW-0677">Repeat</keyword>
<evidence type="ECO:0000256" key="2">
    <source>
        <dbReference type="ARBA" id="ARBA00022803"/>
    </source>
</evidence>
<sequence length="471" mass="53409">MMIEMTSPSAKTTTATASSRQRTQRPLSLSLSRQRIQRFIAMLLILVGLWYFQTFSYLSNWRAEQHLKVDHFDRAENALDWSLFFRDRNPETYRLRARLNRKLGQYDLFSENLEQFAQLGGDPLQARREEILARASGGEAPALMEELVKMLKNQEGDADEVCSAFANGFLVGQEYNQAFVVIENWKQSYPEDPRPHYTNGRVQDYLQNDYVAEQEYRDALAKCESHYPSAFALGRLLLETQHPQEAIKFFSRCLAMKKNGAAKVEIGKCYRQLGETEKAREVLEEAMNLPIDELMASYLLIQEIPAGNPAAFELGSLELGAGNNEAALKFLNIAYEADPSNLDVRYARAIALRQSGATEAGSAELQAVNNARTALQKADKIIDGINPVHPYVEERLQVGELYLNNGSLKTAEFWLKSVLAYEPTSIRAHELLSELYTRKAKRDSLFLKEAEYHSKTANRLSAIQQNTTPTE</sequence>
<gene>
    <name evidence="6" type="ORF">Mal48_48630</name>
</gene>
<name>A0A517QVD0_9PLAN</name>
<dbReference type="PANTHER" id="PTHR44858">
    <property type="entry name" value="TETRATRICOPEPTIDE REPEAT PROTEIN 6"/>
    <property type="match status" value="1"/>
</dbReference>
<dbReference type="Pfam" id="PF13432">
    <property type="entry name" value="TPR_16"/>
    <property type="match status" value="2"/>
</dbReference>
<evidence type="ECO:0000256" key="4">
    <source>
        <dbReference type="SAM" id="MobiDB-lite"/>
    </source>
</evidence>
<evidence type="ECO:0000256" key="1">
    <source>
        <dbReference type="ARBA" id="ARBA00022737"/>
    </source>
</evidence>
<protein>
    <submittedName>
        <fullName evidence="6">Tetratricopeptide repeat protein</fullName>
    </submittedName>
</protein>
<dbReference type="InterPro" id="IPR011990">
    <property type="entry name" value="TPR-like_helical_dom_sf"/>
</dbReference>
<dbReference type="EMBL" id="CP036267">
    <property type="protein sequence ID" value="QDT35585.1"/>
    <property type="molecule type" value="Genomic_DNA"/>
</dbReference>
<organism evidence="6 7">
    <name type="scientific">Thalassoglobus polymorphus</name>
    <dbReference type="NCBI Taxonomy" id="2527994"/>
    <lineage>
        <taxon>Bacteria</taxon>
        <taxon>Pseudomonadati</taxon>
        <taxon>Planctomycetota</taxon>
        <taxon>Planctomycetia</taxon>
        <taxon>Planctomycetales</taxon>
        <taxon>Planctomycetaceae</taxon>
        <taxon>Thalassoglobus</taxon>
    </lineage>
</organism>
<keyword evidence="7" id="KW-1185">Reference proteome</keyword>
<keyword evidence="2 3" id="KW-0802">TPR repeat</keyword>
<evidence type="ECO:0000313" key="6">
    <source>
        <dbReference type="EMBL" id="QDT35585.1"/>
    </source>
</evidence>
<feature type="repeat" description="TPR" evidence="3">
    <location>
        <begin position="308"/>
        <end position="341"/>
    </location>
</feature>
<dbReference type="Proteomes" id="UP000315724">
    <property type="component" value="Chromosome"/>
</dbReference>
<evidence type="ECO:0000256" key="3">
    <source>
        <dbReference type="PROSITE-ProRule" id="PRU00339"/>
    </source>
</evidence>
<accession>A0A517QVD0</accession>
<evidence type="ECO:0000313" key="7">
    <source>
        <dbReference type="Proteomes" id="UP000315724"/>
    </source>
</evidence>
<keyword evidence="5" id="KW-1133">Transmembrane helix</keyword>
<dbReference type="Gene3D" id="1.25.40.10">
    <property type="entry name" value="Tetratricopeptide repeat domain"/>
    <property type="match status" value="3"/>
</dbReference>
<dbReference type="SUPFAM" id="SSF48452">
    <property type="entry name" value="TPR-like"/>
    <property type="match status" value="3"/>
</dbReference>
<feature type="region of interest" description="Disordered" evidence="4">
    <location>
        <begin position="1"/>
        <end position="23"/>
    </location>
</feature>
<keyword evidence="5" id="KW-0812">Transmembrane</keyword>
<keyword evidence="5" id="KW-0472">Membrane</keyword>
<dbReference type="AlphaFoldDB" id="A0A517QVD0"/>
<dbReference type="PANTHER" id="PTHR44858:SF1">
    <property type="entry name" value="UDP-N-ACETYLGLUCOSAMINE--PEPTIDE N-ACETYLGLUCOSAMINYLTRANSFERASE SPINDLY-RELATED"/>
    <property type="match status" value="1"/>
</dbReference>